<dbReference type="Proteomes" id="UP000800036">
    <property type="component" value="Unassembled WGS sequence"/>
</dbReference>
<reference evidence="1" key="1">
    <citation type="journal article" date="2020" name="Stud. Mycol.">
        <title>101 Dothideomycetes genomes: a test case for predicting lifestyles and emergence of pathogens.</title>
        <authorList>
            <person name="Haridas S."/>
            <person name="Albert R."/>
            <person name="Binder M."/>
            <person name="Bloem J."/>
            <person name="Labutti K."/>
            <person name="Salamov A."/>
            <person name="Andreopoulos B."/>
            <person name="Baker S."/>
            <person name="Barry K."/>
            <person name="Bills G."/>
            <person name="Bluhm B."/>
            <person name="Cannon C."/>
            <person name="Castanera R."/>
            <person name="Culley D."/>
            <person name="Daum C."/>
            <person name="Ezra D."/>
            <person name="Gonzalez J."/>
            <person name="Henrissat B."/>
            <person name="Kuo A."/>
            <person name="Liang C."/>
            <person name="Lipzen A."/>
            <person name="Lutzoni F."/>
            <person name="Magnuson J."/>
            <person name="Mondo S."/>
            <person name="Nolan M."/>
            <person name="Ohm R."/>
            <person name="Pangilinan J."/>
            <person name="Park H.-J."/>
            <person name="Ramirez L."/>
            <person name="Alfaro M."/>
            <person name="Sun H."/>
            <person name="Tritt A."/>
            <person name="Yoshinaga Y."/>
            <person name="Zwiers L.-H."/>
            <person name="Turgeon B."/>
            <person name="Goodwin S."/>
            <person name="Spatafora J."/>
            <person name="Crous P."/>
            <person name="Grigoriev I."/>
        </authorList>
    </citation>
    <scope>NUCLEOTIDE SEQUENCE</scope>
    <source>
        <strain evidence="1">CBS 107.79</strain>
    </source>
</reference>
<dbReference type="OrthoDB" id="6123at2759"/>
<keyword evidence="2" id="KW-1185">Reference proteome</keyword>
<evidence type="ECO:0000313" key="2">
    <source>
        <dbReference type="Proteomes" id="UP000800036"/>
    </source>
</evidence>
<dbReference type="InterPro" id="IPR036514">
    <property type="entry name" value="SGNH_hydro_sf"/>
</dbReference>
<sequence length="118" mass="13150">MKGLLSESFRGNGYHKPLRDALRFTGWPVNMVGTKHDGNMHDNNHEDTSGFFISEVNAAADLSIPYLSSIVLRNAGTNYCERNIDFDIAHLRTRALVEKLLSKIPGTTVVLSTLVPHR</sequence>
<dbReference type="Gene3D" id="3.40.50.1110">
    <property type="entry name" value="SGNH hydrolase"/>
    <property type="match status" value="1"/>
</dbReference>
<organism evidence="1 2">
    <name type="scientific">Bimuria novae-zelandiae CBS 107.79</name>
    <dbReference type="NCBI Taxonomy" id="1447943"/>
    <lineage>
        <taxon>Eukaryota</taxon>
        <taxon>Fungi</taxon>
        <taxon>Dikarya</taxon>
        <taxon>Ascomycota</taxon>
        <taxon>Pezizomycotina</taxon>
        <taxon>Dothideomycetes</taxon>
        <taxon>Pleosporomycetidae</taxon>
        <taxon>Pleosporales</taxon>
        <taxon>Massarineae</taxon>
        <taxon>Didymosphaeriaceae</taxon>
        <taxon>Bimuria</taxon>
    </lineage>
</organism>
<accession>A0A6A5UZ47</accession>
<evidence type="ECO:0000313" key="1">
    <source>
        <dbReference type="EMBL" id="KAF1970085.1"/>
    </source>
</evidence>
<name>A0A6A5UZ47_9PLEO</name>
<dbReference type="EMBL" id="ML976704">
    <property type="protein sequence ID" value="KAF1970085.1"/>
    <property type="molecule type" value="Genomic_DNA"/>
</dbReference>
<dbReference type="AlphaFoldDB" id="A0A6A5UZ47"/>
<protein>
    <submittedName>
        <fullName evidence="1">Uncharacterized protein</fullName>
    </submittedName>
</protein>
<proteinExistence type="predicted"/>
<gene>
    <name evidence="1" type="ORF">BU23DRAFT_650964</name>
</gene>